<evidence type="ECO:0000313" key="1">
    <source>
        <dbReference type="EMBL" id="KAK7057913.1"/>
    </source>
</evidence>
<proteinExistence type="predicted"/>
<dbReference type="Proteomes" id="UP001362999">
    <property type="component" value="Unassembled WGS sequence"/>
</dbReference>
<dbReference type="AlphaFoldDB" id="A0AAW0E0L1"/>
<dbReference type="EMBL" id="JAWWNJ010000004">
    <property type="protein sequence ID" value="KAK7057913.1"/>
    <property type="molecule type" value="Genomic_DNA"/>
</dbReference>
<comment type="caution">
    <text evidence="1">The sequence shown here is derived from an EMBL/GenBank/DDBJ whole genome shotgun (WGS) entry which is preliminary data.</text>
</comment>
<evidence type="ECO:0000313" key="2">
    <source>
        <dbReference type="Proteomes" id="UP001362999"/>
    </source>
</evidence>
<organism evidence="1 2">
    <name type="scientific">Favolaschia claudopus</name>
    <dbReference type="NCBI Taxonomy" id="2862362"/>
    <lineage>
        <taxon>Eukaryota</taxon>
        <taxon>Fungi</taxon>
        <taxon>Dikarya</taxon>
        <taxon>Basidiomycota</taxon>
        <taxon>Agaricomycotina</taxon>
        <taxon>Agaricomycetes</taxon>
        <taxon>Agaricomycetidae</taxon>
        <taxon>Agaricales</taxon>
        <taxon>Marasmiineae</taxon>
        <taxon>Mycenaceae</taxon>
        <taxon>Favolaschia</taxon>
    </lineage>
</organism>
<dbReference type="InterPro" id="IPR032675">
    <property type="entry name" value="LRR_dom_sf"/>
</dbReference>
<dbReference type="SUPFAM" id="SSF52047">
    <property type="entry name" value="RNI-like"/>
    <property type="match status" value="1"/>
</dbReference>
<name>A0AAW0E0L1_9AGAR</name>
<accession>A0AAW0E0L1</accession>
<keyword evidence="2" id="KW-1185">Reference proteome</keyword>
<dbReference type="SUPFAM" id="SSF48452">
    <property type="entry name" value="TPR-like"/>
    <property type="match status" value="1"/>
</dbReference>
<sequence length="608" mass="67719">MSSPDELTATVFGAVQSLSNARKANLLLDTALALIAAGQYGAEVENYLEVYLRTPDLPRPSIVKALLARGNARKACGESLLAKAEQDFRTVLKLDPTNPEVIKHHLRRDRVKIHFAHDPASQRAPVEVWERIASFIPRYHLRTWLFISAFHHEIAVRNIFHTLDLYFGNDDQEALNRGLDVFDRVKTDSVFAGRVKCLRLHWAYEEGDMLDLMIRIFRSTLPAFKALREFEWIGYPEMRAEMVQAVLATHPHLHGLGLIGWHFDAVGVSAFRSLRKFTLRAEDDDGFADMGEVRSVLDHNAASLTHLVLGAYLARAHDWDSAFQSVTIRSLTHLDLVDTRVSQLVLARIAHAGALEGLTLHGTLADPGAAAVIFGSDHVEGEEGEGVHALLPHLRSFRFVLVGHDDHLPLYRAVTGFLAHRPLLRRLDLGNCPWELVRELLPLLSALQVLGVRIAHFTALAGQELVESIPKGITALHLTTVVNDRGLNEYAHLFTPFASLSFLHLQHTSARRPQANHFQSEKECIVQTEAWGAAVRSVARTVKTLDFVGWHGEHYVVVRGSGGFELKELPCRRHLDCGSGVDLGGEDAAWLERKDVPMDYEMPTAAGG</sequence>
<reference evidence="1 2" key="1">
    <citation type="journal article" date="2024" name="J Genomics">
        <title>Draft genome sequencing and assembly of Favolaschia claudopus CIRM-BRFM 2984 isolated from oak limbs.</title>
        <authorList>
            <person name="Navarro D."/>
            <person name="Drula E."/>
            <person name="Chaduli D."/>
            <person name="Cazenave R."/>
            <person name="Ahrendt S."/>
            <person name="Wang J."/>
            <person name="Lipzen A."/>
            <person name="Daum C."/>
            <person name="Barry K."/>
            <person name="Grigoriev I.V."/>
            <person name="Favel A."/>
            <person name="Rosso M.N."/>
            <person name="Martin F."/>
        </authorList>
    </citation>
    <scope>NUCLEOTIDE SEQUENCE [LARGE SCALE GENOMIC DNA]</scope>
    <source>
        <strain evidence="1 2">CIRM-BRFM 2984</strain>
    </source>
</reference>
<protein>
    <submittedName>
        <fullName evidence="1">Uncharacterized protein</fullName>
    </submittedName>
</protein>
<gene>
    <name evidence="1" type="ORF">R3P38DRAFT_2843621</name>
</gene>
<dbReference type="InterPro" id="IPR011990">
    <property type="entry name" value="TPR-like_helical_dom_sf"/>
</dbReference>
<dbReference type="Gene3D" id="1.25.40.10">
    <property type="entry name" value="Tetratricopeptide repeat domain"/>
    <property type="match status" value="1"/>
</dbReference>
<dbReference type="Gene3D" id="3.80.10.10">
    <property type="entry name" value="Ribonuclease Inhibitor"/>
    <property type="match status" value="1"/>
</dbReference>